<evidence type="ECO:0000256" key="4">
    <source>
        <dbReference type="ARBA" id="ARBA00023027"/>
    </source>
</evidence>
<dbReference type="InterPro" id="IPR022885">
    <property type="entry name" value="NDH1_su_D/H"/>
</dbReference>
<dbReference type="PANTHER" id="PTHR11993">
    <property type="entry name" value="NADH-UBIQUINONE OXIDOREDUCTASE 49 KDA SUBUNIT"/>
    <property type="match status" value="1"/>
</dbReference>
<feature type="domain" description="NADH-quinone oxidoreductase subunit D" evidence="6">
    <location>
        <begin position="300"/>
        <end position="375"/>
    </location>
</feature>
<proteinExistence type="inferred from homology"/>
<dbReference type="OrthoDB" id="43567at2157"/>
<keyword evidence="7" id="KW-0560">Oxidoreductase</keyword>
<dbReference type="GeneID" id="8827317"/>
<evidence type="ECO:0000259" key="6">
    <source>
        <dbReference type="Pfam" id="PF00346"/>
    </source>
</evidence>
<dbReference type="RefSeq" id="WP_008084560.1">
    <property type="nucleotide sequence ID" value="NC_013926.1"/>
</dbReference>
<dbReference type="SUPFAM" id="SSF56762">
    <property type="entry name" value="HydB/Nqo4-like"/>
    <property type="match status" value="1"/>
</dbReference>
<evidence type="ECO:0000256" key="5">
    <source>
        <dbReference type="RuleBase" id="RU003685"/>
    </source>
</evidence>
<evidence type="ECO:0000313" key="8">
    <source>
        <dbReference type="Proteomes" id="UP000001400"/>
    </source>
</evidence>
<dbReference type="GO" id="GO:0016651">
    <property type="term" value="F:oxidoreductase activity, acting on NAD(P)H"/>
    <property type="evidence" value="ECO:0007669"/>
    <property type="project" value="InterPro"/>
</dbReference>
<feature type="domain" description="NADH-quinone oxidoreductase subunit D" evidence="6">
    <location>
        <begin position="118"/>
        <end position="293"/>
    </location>
</feature>
<dbReference type="Proteomes" id="UP000001400">
    <property type="component" value="Chromosome"/>
</dbReference>
<dbReference type="GO" id="GO:0048038">
    <property type="term" value="F:quinone binding"/>
    <property type="evidence" value="ECO:0007669"/>
    <property type="project" value="InterPro"/>
</dbReference>
<dbReference type="Pfam" id="PF00346">
    <property type="entry name" value="Complex1_49kDa"/>
    <property type="match status" value="2"/>
</dbReference>
<dbReference type="EC" id="1.6.99.5" evidence="7"/>
<comment type="similarity">
    <text evidence="1 5">Belongs to the complex I 49 kDa subunit family.</text>
</comment>
<dbReference type="InterPro" id="IPR001135">
    <property type="entry name" value="NADH_Q_OxRdtase_suD"/>
</dbReference>
<evidence type="ECO:0000313" key="7">
    <source>
        <dbReference type="EMBL" id="ADD08186.1"/>
    </source>
</evidence>
<dbReference type="PANTHER" id="PTHR11993:SF10">
    <property type="entry name" value="NADH DEHYDROGENASE [UBIQUINONE] IRON-SULFUR PROTEIN 2, MITOCHONDRIAL"/>
    <property type="match status" value="1"/>
</dbReference>
<dbReference type="InterPro" id="IPR014029">
    <property type="entry name" value="NADH_UbQ_OxRdtase_49kDa_CS"/>
</dbReference>
<keyword evidence="2 5" id="KW-0813">Transport</keyword>
<keyword evidence="8" id="KW-1185">Reference proteome</keyword>
<evidence type="ECO:0000256" key="2">
    <source>
        <dbReference type="ARBA" id="ARBA00022448"/>
    </source>
</evidence>
<dbReference type="GO" id="GO:0051287">
    <property type="term" value="F:NAD binding"/>
    <property type="evidence" value="ECO:0007669"/>
    <property type="project" value="InterPro"/>
</dbReference>
<dbReference type="EMBL" id="CP001941">
    <property type="protein sequence ID" value="ADD08186.1"/>
    <property type="molecule type" value="Genomic_DNA"/>
</dbReference>
<gene>
    <name evidence="7" type="ordered locus">Aboo_0375</name>
</gene>
<dbReference type="STRING" id="439481.Aboo_0375"/>
<dbReference type="AlphaFoldDB" id="B5IDV5"/>
<protein>
    <submittedName>
        <fullName evidence="7">NADH dehydrogenase (Quinone)</fullName>
        <ecNumber evidence="7">1.6.99.5</ecNumber>
    </submittedName>
</protein>
<accession>B5IDV5</accession>
<keyword evidence="3 5" id="KW-1278">Translocase</keyword>
<evidence type="ECO:0000256" key="1">
    <source>
        <dbReference type="ARBA" id="ARBA00005769"/>
    </source>
</evidence>
<dbReference type="KEGG" id="abi:Aboo_0375"/>
<dbReference type="InterPro" id="IPR029014">
    <property type="entry name" value="NiFe-Hase_large"/>
</dbReference>
<sequence length="375" mass="42864">MKEFELFIGPQHPGITGNFMYHLWVDGDTIVKAEAHPGYLHRGFEKLMEKRTWQMNVALIPRICVPEPDVNEAVYAMAVESLMDWDIPERAKYIRTIVLEMARLSSHLLTLGGYAGAIGLYTVGQWTIGDRDYLLDLFEQLTGARVYHIFIFPGGVRWDLPDGFLRKLEKVLNYLESRLEFYDKLLFANEVFFRRAPDVGVVPKDKAIEWGITGPNLRACGYEYDVRKVDPYAAYPDLDFEIPHYPKFGDFEVLGHGCDCYSRMIVRRLEIEQSIRILRQVIKKIPDGPHTLKLPNPIAWKVPAGYAYARVESSKGEYGYFVISDGGKMPYRVHVRGPSYTHGINVTETIAKGLNIADFSQTIFSLDVCAPDIER</sequence>
<reference evidence="7" key="1">
    <citation type="submission" date="2010-02" db="EMBL/GenBank/DDBJ databases">
        <title>Complete sequence of Aciduliprofundum boonei T469.</title>
        <authorList>
            <consortium name="US DOE Joint Genome Institute"/>
            <person name="Lucas S."/>
            <person name="Copeland A."/>
            <person name="Lapidus A."/>
            <person name="Cheng J.-F."/>
            <person name="Bruce D."/>
            <person name="Goodwin L."/>
            <person name="Pitluck S."/>
            <person name="Saunders E."/>
            <person name="Detter J.C."/>
            <person name="Han C."/>
            <person name="Tapia R."/>
            <person name="Land M."/>
            <person name="Hauser L."/>
            <person name="Kyrpides N."/>
            <person name="Mikhailova N."/>
            <person name="Flores G."/>
            <person name="Reysenbach A.-L."/>
            <person name="Woyke T."/>
        </authorList>
    </citation>
    <scope>NUCLEOTIDE SEQUENCE</scope>
    <source>
        <strain evidence="7">T469</strain>
    </source>
</reference>
<evidence type="ECO:0000256" key="3">
    <source>
        <dbReference type="ARBA" id="ARBA00022967"/>
    </source>
</evidence>
<keyword evidence="4 5" id="KW-0520">NAD</keyword>
<dbReference type="PROSITE" id="PS00535">
    <property type="entry name" value="COMPLEX1_49K"/>
    <property type="match status" value="1"/>
</dbReference>
<dbReference type="Gene3D" id="1.10.645.10">
    <property type="entry name" value="Cytochrome-c3 Hydrogenase, chain B"/>
    <property type="match status" value="1"/>
</dbReference>
<organism evidence="7 8">
    <name type="scientific">Aciduliprofundum boonei (strain DSM 19572 / T469)</name>
    <dbReference type="NCBI Taxonomy" id="439481"/>
    <lineage>
        <taxon>Archaea</taxon>
        <taxon>Methanobacteriati</taxon>
        <taxon>Thermoplasmatota</taxon>
        <taxon>DHVE2 group</taxon>
        <taxon>Candidatus Aciduliprofundum</taxon>
    </lineage>
</organism>
<dbReference type="HOGENOM" id="CLU_015134_1_2_2"/>
<dbReference type="eggNOG" id="arCOG01548">
    <property type="taxonomic scope" value="Archaea"/>
</dbReference>
<name>B5IDV5_ACIB4</name>